<organism evidence="1 2">
    <name type="scientific">Bacillus songklensis</name>
    <dbReference type="NCBI Taxonomy" id="1069116"/>
    <lineage>
        <taxon>Bacteria</taxon>
        <taxon>Bacillati</taxon>
        <taxon>Bacillota</taxon>
        <taxon>Bacilli</taxon>
        <taxon>Bacillales</taxon>
        <taxon>Bacillaceae</taxon>
        <taxon>Bacillus</taxon>
    </lineage>
</organism>
<dbReference type="Proteomes" id="UP001595752">
    <property type="component" value="Unassembled WGS sequence"/>
</dbReference>
<comment type="caution">
    <text evidence="1">The sequence shown here is derived from an EMBL/GenBank/DDBJ whole genome shotgun (WGS) entry which is preliminary data.</text>
</comment>
<accession>A0ABV8B2Y5</accession>
<gene>
    <name evidence="1" type="ORF">ACFOU2_14360</name>
</gene>
<dbReference type="EMBL" id="JBHRZT010000052">
    <property type="protein sequence ID" value="MFC3884612.1"/>
    <property type="molecule type" value="Genomic_DNA"/>
</dbReference>
<evidence type="ECO:0000313" key="2">
    <source>
        <dbReference type="Proteomes" id="UP001595752"/>
    </source>
</evidence>
<reference evidence="2" key="1">
    <citation type="journal article" date="2019" name="Int. J. Syst. Evol. Microbiol.">
        <title>The Global Catalogue of Microorganisms (GCM) 10K type strain sequencing project: providing services to taxonomists for standard genome sequencing and annotation.</title>
        <authorList>
            <consortium name="The Broad Institute Genomics Platform"/>
            <consortium name="The Broad Institute Genome Sequencing Center for Infectious Disease"/>
            <person name="Wu L."/>
            <person name="Ma J."/>
        </authorList>
    </citation>
    <scope>NUCLEOTIDE SEQUENCE [LARGE SCALE GENOMIC DNA]</scope>
    <source>
        <strain evidence="2">CCUG 61889</strain>
    </source>
</reference>
<protein>
    <submittedName>
        <fullName evidence="1">Uncharacterized protein</fullName>
    </submittedName>
</protein>
<evidence type="ECO:0000313" key="1">
    <source>
        <dbReference type="EMBL" id="MFC3884612.1"/>
    </source>
</evidence>
<keyword evidence="2" id="KW-1185">Reference proteome</keyword>
<name>A0ABV8B2Y5_9BACI</name>
<proteinExistence type="predicted"/>
<sequence length="122" mass="14288">MLLKNEKRIKKYLNAESRFYALPLFPLFCCELLLRLACPCKNFPFPLFLLTIAASSQNAEADLQGTRTPCKSAYRYKIPLSYCATEIMFICSKVLSLYGLHQLFNIIHRFLFYSYFSDFQLE</sequence>